<dbReference type="InterPro" id="IPR006710">
    <property type="entry name" value="Glyco_hydro_43"/>
</dbReference>
<dbReference type="AlphaFoldDB" id="D1PU02"/>
<comment type="similarity">
    <text evidence="2 5">Belongs to the glycosyl hydrolase 43 family.</text>
</comment>
<dbReference type="CDD" id="cd08983">
    <property type="entry name" value="GH43_Bt3655-like"/>
    <property type="match status" value="1"/>
</dbReference>
<protein>
    <submittedName>
        <fullName evidence="6">Glycosyl hydrolase family 32</fullName>
    </submittedName>
</protein>
<dbReference type="GO" id="GO:0004553">
    <property type="term" value="F:hydrolase activity, hydrolyzing O-glycosyl compounds"/>
    <property type="evidence" value="ECO:0007669"/>
    <property type="project" value="InterPro"/>
</dbReference>
<evidence type="ECO:0000313" key="6">
    <source>
        <dbReference type="EMBL" id="EFA45104.1"/>
    </source>
</evidence>
<dbReference type="Pfam" id="PF04616">
    <property type="entry name" value="Glyco_hydro_43"/>
    <property type="match status" value="1"/>
</dbReference>
<evidence type="ECO:0000256" key="3">
    <source>
        <dbReference type="ARBA" id="ARBA00022801"/>
    </source>
</evidence>
<comment type="pathway">
    <text evidence="1">Glycan metabolism; L-arabinan degradation.</text>
</comment>
<dbReference type="InterPro" id="IPR050727">
    <property type="entry name" value="GH43_arabinanases"/>
</dbReference>
<sequence length="342" mass="38708">MTTITQINIDMSLKLNFLKTLLLAALLATPMVGLAGNKMSAYLFAYFTGNAPEKEQIHFAYSHNGFDFTPLNNGKHIIASDSIALMKGVRDPHILRGHDGYFYMVVTDMRSSLGWASNRGIVLMRSKDLVNWTHHTVNFPTKFAGTNLANVTRVWAPQTIYDEKAGKYLVYFSLLTNDGTIPYDRVYCAYANKDFTDLEETPRIFFDYGQAAIDTDIAQDNNGTYHIFFKTEGAKQKGLKQYVARDLSNWHSWKMVGGYCQDTNHAVEGSGVFQLLNGGWCLMYDCYMAGFYQFCKSDDLLFFKAVKNTEPQGAFTPRHGTIIQITNKELKRLLKAFPNTSK</sequence>
<dbReference type="Gene3D" id="2.115.10.20">
    <property type="entry name" value="Glycosyl hydrolase domain, family 43"/>
    <property type="match status" value="1"/>
</dbReference>
<evidence type="ECO:0000313" key="7">
    <source>
        <dbReference type="Proteomes" id="UP000003160"/>
    </source>
</evidence>
<dbReference type="RefSeq" id="WP_007174785.1">
    <property type="nucleotide sequence ID" value="NZ_GG704782.1"/>
</dbReference>
<keyword evidence="4 5" id="KW-0326">Glycosidase</keyword>
<dbReference type="EMBL" id="ACKS01000022">
    <property type="protein sequence ID" value="EFA45104.1"/>
    <property type="molecule type" value="Genomic_DNA"/>
</dbReference>
<dbReference type="GO" id="GO:0005975">
    <property type="term" value="P:carbohydrate metabolic process"/>
    <property type="evidence" value="ECO:0007669"/>
    <property type="project" value="InterPro"/>
</dbReference>
<dbReference type="SUPFAM" id="SSF75005">
    <property type="entry name" value="Arabinanase/levansucrase/invertase"/>
    <property type="match status" value="2"/>
</dbReference>
<name>D1PU02_9BACT</name>
<dbReference type="HOGENOM" id="CLU_010779_1_0_10"/>
<dbReference type="Proteomes" id="UP000003160">
    <property type="component" value="Unassembled WGS sequence"/>
</dbReference>
<dbReference type="PANTHER" id="PTHR43301">
    <property type="entry name" value="ARABINAN ENDO-1,5-ALPHA-L-ARABINOSIDASE"/>
    <property type="match status" value="1"/>
</dbReference>
<gene>
    <name evidence="6" type="ORF">HMPREF0645_0437</name>
</gene>
<comment type="caution">
    <text evidence="6">The sequence shown here is derived from an EMBL/GenBank/DDBJ whole genome shotgun (WGS) entry which is preliminary data.</text>
</comment>
<keyword evidence="3 5" id="KW-0378">Hydrolase</keyword>
<evidence type="ECO:0000256" key="2">
    <source>
        <dbReference type="ARBA" id="ARBA00009865"/>
    </source>
</evidence>
<evidence type="ECO:0000256" key="5">
    <source>
        <dbReference type="RuleBase" id="RU361187"/>
    </source>
</evidence>
<dbReference type="eggNOG" id="COG1621">
    <property type="taxonomic scope" value="Bacteria"/>
</dbReference>
<dbReference type="PANTHER" id="PTHR43301:SF3">
    <property type="entry name" value="ARABINAN ENDO-1,5-ALPHA-L-ARABINOSIDASE A-RELATED"/>
    <property type="match status" value="1"/>
</dbReference>
<organism evidence="6 7">
    <name type="scientific">Hallella bergensis DSM 17361</name>
    <dbReference type="NCBI Taxonomy" id="585502"/>
    <lineage>
        <taxon>Bacteria</taxon>
        <taxon>Pseudomonadati</taxon>
        <taxon>Bacteroidota</taxon>
        <taxon>Bacteroidia</taxon>
        <taxon>Bacteroidales</taxon>
        <taxon>Prevotellaceae</taxon>
        <taxon>Hallella</taxon>
    </lineage>
</organism>
<proteinExistence type="inferred from homology"/>
<evidence type="ECO:0000256" key="1">
    <source>
        <dbReference type="ARBA" id="ARBA00004834"/>
    </source>
</evidence>
<evidence type="ECO:0000256" key="4">
    <source>
        <dbReference type="ARBA" id="ARBA00023295"/>
    </source>
</evidence>
<accession>D1PU02</accession>
<reference evidence="6 7" key="1">
    <citation type="submission" date="2009-10" db="EMBL/GenBank/DDBJ databases">
        <authorList>
            <person name="Qin X."/>
            <person name="Bachman B."/>
            <person name="Battles P."/>
            <person name="Bell A."/>
            <person name="Bess C."/>
            <person name="Bickham C."/>
            <person name="Chaboub L."/>
            <person name="Chen D."/>
            <person name="Coyle M."/>
            <person name="Deiros D.R."/>
            <person name="Dinh H."/>
            <person name="Forbes L."/>
            <person name="Fowler G."/>
            <person name="Francisco L."/>
            <person name="Fu Q."/>
            <person name="Gubbala S."/>
            <person name="Hale W."/>
            <person name="Han Y."/>
            <person name="Hemphill L."/>
            <person name="Highlander S.K."/>
            <person name="Hirani K."/>
            <person name="Hogues M."/>
            <person name="Jackson L."/>
            <person name="Jakkamsetti A."/>
            <person name="Javaid M."/>
            <person name="Jiang H."/>
            <person name="Korchina V."/>
            <person name="Kovar C."/>
            <person name="Lara F."/>
            <person name="Lee S."/>
            <person name="Mata R."/>
            <person name="Mathew T."/>
            <person name="Moen C."/>
            <person name="Morales K."/>
            <person name="Munidasa M."/>
            <person name="Nazareth L."/>
            <person name="Ngo R."/>
            <person name="Nguyen L."/>
            <person name="Okwuonu G."/>
            <person name="Ongeri F."/>
            <person name="Patil S."/>
            <person name="Petrosino J."/>
            <person name="Pham C."/>
            <person name="Pham P."/>
            <person name="Pu L.-L."/>
            <person name="Puazo M."/>
            <person name="Raj R."/>
            <person name="Reid J."/>
            <person name="Rouhana J."/>
            <person name="Saada N."/>
            <person name="Shang Y."/>
            <person name="Simmons D."/>
            <person name="Thornton R."/>
            <person name="Warren J."/>
            <person name="Weissenberger G."/>
            <person name="Zhang J."/>
            <person name="Zhang L."/>
            <person name="Zhou C."/>
            <person name="Zhu D."/>
            <person name="Muzny D."/>
            <person name="Worley K."/>
            <person name="Gibbs R."/>
        </authorList>
    </citation>
    <scope>NUCLEOTIDE SEQUENCE [LARGE SCALE GENOMIC DNA]</scope>
    <source>
        <strain evidence="6 7">DSM 17361</strain>
    </source>
</reference>
<keyword evidence="7" id="KW-1185">Reference proteome</keyword>
<dbReference type="InterPro" id="IPR023296">
    <property type="entry name" value="Glyco_hydro_beta-prop_sf"/>
</dbReference>